<evidence type="ECO:0008006" key="9">
    <source>
        <dbReference type="Google" id="ProtNLM"/>
    </source>
</evidence>
<dbReference type="Proteomes" id="UP000248616">
    <property type="component" value="Unassembled WGS sequence"/>
</dbReference>
<dbReference type="OrthoDB" id="580892at2"/>
<evidence type="ECO:0000256" key="1">
    <source>
        <dbReference type="ARBA" id="ARBA00004651"/>
    </source>
</evidence>
<feature type="transmembrane region" description="Helical" evidence="6">
    <location>
        <begin position="310"/>
        <end position="333"/>
    </location>
</feature>
<keyword evidence="8" id="KW-1185">Reference proteome</keyword>
<keyword evidence="3 6" id="KW-0812">Transmembrane</keyword>
<dbReference type="PANTHER" id="PTHR30250">
    <property type="entry name" value="PST FAMILY PREDICTED COLANIC ACID TRANSPORTER"/>
    <property type="match status" value="1"/>
</dbReference>
<protein>
    <recommendedName>
        <fullName evidence="9">Polysaccharide biosynthesis protein</fullName>
    </recommendedName>
</protein>
<dbReference type="PANTHER" id="PTHR30250:SF26">
    <property type="entry name" value="PSMA PROTEIN"/>
    <property type="match status" value="1"/>
</dbReference>
<name>A0A2W7CBS8_9HYPH</name>
<feature type="transmembrane region" description="Helical" evidence="6">
    <location>
        <begin position="53"/>
        <end position="72"/>
    </location>
</feature>
<comment type="caution">
    <text evidence="7">The sequence shown here is derived from an EMBL/GenBank/DDBJ whole genome shotgun (WGS) entry which is preliminary data.</text>
</comment>
<evidence type="ECO:0000313" key="8">
    <source>
        <dbReference type="Proteomes" id="UP000248616"/>
    </source>
</evidence>
<proteinExistence type="predicted"/>
<dbReference type="InterPro" id="IPR050833">
    <property type="entry name" value="Poly_Biosynth_Transport"/>
</dbReference>
<keyword evidence="2" id="KW-1003">Cell membrane</keyword>
<dbReference type="AlphaFoldDB" id="A0A2W7CBS8"/>
<evidence type="ECO:0000256" key="6">
    <source>
        <dbReference type="SAM" id="Phobius"/>
    </source>
</evidence>
<feature type="transmembrane region" description="Helical" evidence="6">
    <location>
        <begin position="249"/>
        <end position="266"/>
    </location>
</feature>
<reference evidence="8" key="1">
    <citation type="submission" date="2017-03" db="EMBL/GenBank/DDBJ databases">
        <authorList>
            <person name="Safronova V.I."/>
            <person name="Sazanova A.L."/>
            <person name="Chirak E.R."/>
        </authorList>
    </citation>
    <scope>NUCLEOTIDE SEQUENCE [LARGE SCALE GENOMIC DNA]</scope>
    <source>
        <strain evidence="8">Ach-343</strain>
    </source>
</reference>
<feature type="transmembrane region" description="Helical" evidence="6">
    <location>
        <begin position="345"/>
        <end position="366"/>
    </location>
</feature>
<feature type="transmembrane region" description="Helical" evidence="6">
    <location>
        <begin position="84"/>
        <end position="114"/>
    </location>
</feature>
<feature type="transmembrane region" description="Helical" evidence="6">
    <location>
        <begin position="7"/>
        <end position="33"/>
    </location>
</feature>
<evidence type="ECO:0000313" key="7">
    <source>
        <dbReference type="EMBL" id="PZV40414.1"/>
    </source>
</evidence>
<comment type="subcellular location">
    <subcellularLocation>
        <location evidence="1">Cell membrane</location>
        <topology evidence="1">Multi-pass membrane protein</topology>
    </subcellularLocation>
</comment>
<gene>
    <name evidence="7" type="ORF">B5V02_00790</name>
</gene>
<sequence length="500" mass="53559">MPLARSLSVSVVASCIGAVLNALCGLVAAAFLLRQLGLETFGLWALVVSTTSLLWLLDFGTTVAVGRLIAAGRAESSIDGINRIFSTAIAMLGVCAIGVALVAWFIPLVFLAVFTVPPQDAASVGLALRLMALASAVHFIAAPFTCLLWGYERMDLINIIEVPLVLLRLALLMMFVGIGSPLWIIAACTLFTGCLSAVTMAYASFQVEPWLAPRPHMATRRTAATILRLGIDFAALNAARSIALQLSPILVGYTLSNAAVGIFAIARQLSVNCNILLSATTEAIAARSVRLFHEQAHMAQQTLFVEGGRYTTALSCLLTIGLLVLGDSFIHLWQGGRADEAYQQLQILMLGELIALSQWVTYWVIAGVKKHRLLAVFAVCESVTIAGLSLLLVQSFGLSGLSFAAAAAAVLFRGLGPLIYGCRLLAVEPRRYMVRVILPNAVGGLIGALAAYWLDAWLDPRDWSTFFLAGCLCALVSVASQIAFLFPQVLLWKLWPLIRG</sequence>
<feature type="transmembrane region" description="Helical" evidence="6">
    <location>
        <begin position="399"/>
        <end position="420"/>
    </location>
</feature>
<evidence type="ECO:0000256" key="3">
    <source>
        <dbReference type="ARBA" id="ARBA00022692"/>
    </source>
</evidence>
<evidence type="ECO:0000256" key="2">
    <source>
        <dbReference type="ARBA" id="ARBA00022475"/>
    </source>
</evidence>
<keyword evidence="4 6" id="KW-1133">Transmembrane helix</keyword>
<dbReference type="EMBL" id="MZXV01000007">
    <property type="protein sequence ID" value="PZV40414.1"/>
    <property type="molecule type" value="Genomic_DNA"/>
</dbReference>
<feature type="transmembrane region" description="Helical" evidence="6">
    <location>
        <begin position="466"/>
        <end position="492"/>
    </location>
</feature>
<dbReference type="GO" id="GO:0005886">
    <property type="term" value="C:plasma membrane"/>
    <property type="evidence" value="ECO:0007669"/>
    <property type="project" value="UniProtKB-SubCell"/>
</dbReference>
<feature type="transmembrane region" description="Helical" evidence="6">
    <location>
        <begin position="432"/>
        <end position="454"/>
    </location>
</feature>
<feature type="transmembrane region" description="Helical" evidence="6">
    <location>
        <begin position="126"/>
        <end position="149"/>
    </location>
</feature>
<evidence type="ECO:0000256" key="4">
    <source>
        <dbReference type="ARBA" id="ARBA00022989"/>
    </source>
</evidence>
<feature type="transmembrane region" description="Helical" evidence="6">
    <location>
        <begin position="156"/>
        <end position="176"/>
    </location>
</feature>
<feature type="transmembrane region" description="Helical" evidence="6">
    <location>
        <begin position="373"/>
        <end position="393"/>
    </location>
</feature>
<dbReference type="Pfam" id="PF01943">
    <property type="entry name" value="Polysacc_synt"/>
    <property type="match status" value="1"/>
</dbReference>
<accession>A0A2W7CBS8</accession>
<evidence type="ECO:0000256" key="5">
    <source>
        <dbReference type="ARBA" id="ARBA00023136"/>
    </source>
</evidence>
<dbReference type="InterPro" id="IPR002797">
    <property type="entry name" value="Polysacc_synth"/>
</dbReference>
<organism evidence="7 8">
    <name type="scientific">Mesorhizobium kowhaii</name>
    <dbReference type="NCBI Taxonomy" id="1300272"/>
    <lineage>
        <taxon>Bacteria</taxon>
        <taxon>Pseudomonadati</taxon>
        <taxon>Pseudomonadota</taxon>
        <taxon>Alphaproteobacteria</taxon>
        <taxon>Hyphomicrobiales</taxon>
        <taxon>Phyllobacteriaceae</taxon>
        <taxon>Mesorhizobium</taxon>
    </lineage>
</organism>
<keyword evidence="5 6" id="KW-0472">Membrane</keyword>